<dbReference type="EMBL" id="JACHGT010000002">
    <property type="protein sequence ID" value="MBB6033366.1"/>
    <property type="molecule type" value="Genomic_DNA"/>
</dbReference>
<comment type="caution">
    <text evidence="4">The sequence shown here is derived from an EMBL/GenBank/DDBJ whole genome shotgun (WGS) entry which is preliminary data.</text>
</comment>
<evidence type="ECO:0000259" key="3">
    <source>
        <dbReference type="PROSITE" id="PS51549"/>
    </source>
</evidence>
<gene>
    <name evidence="4" type="ORF">HNR73_001213</name>
</gene>
<feature type="domain" description="DM13" evidence="3">
    <location>
        <begin position="70"/>
        <end position="184"/>
    </location>
</feature>
<dbReference type="RefSeq" id="WP_184786231.1">
    <property type="nucleotide sequence ID" value="NZ_BONT01000099.1"/>
</dbReference>
<feature type="transmembrane region" description="Helical" evidence="2">
    <location>
        <begin position="12"/>
        <end position="29"/>
    </location>
</feature>
<evidence type="ECO:0000313" key="5">
    <source>
        <dbReference type="Proteomes" id="UP000548476"/>
    </source>
</evidence>
<evidence type="ECO:0000313" key="4">
    <source>
        <dbReference type="EMBL" id="MBB6033366.1"/>
    </source>
</evidence>
<organism evidence="4 5">
    <name type="scientific">Phytomonospora endophytica</name>
    <dbReference type="NCBI Taxonomy" id="714109"/>
    <lineage>
        <taxon>Bacteria</taxon>
        <taxon>Bacillati</taxon>
        <taxon>Actinomycetota</taxon>
        <taxon>Actinomycetes</taxon>
        <taxon>Micromonosporales</taxon>
        <taxon>Micromonosporaceae</taxon>
        <taxon>Phytomonospora</taxon>
    </lineage>
</organism>
<proteinExistence type="predicted"/>
<evidence type="ECO:0000256" key="1">
    <source>
        <dbReference type="SAM" id="MobiDB-lite"/>
    </source>
</evidence>
<keyword evidence="2" id="KW-0812">Transmembrane</keyword>
<accession>A0A841FAS8</accession>
<dbReference type="AlphaFoldDB" id="A0A841FAS8"/>
<keyword evidence="2" id="KW-1133">Transmembrane helix</keyword>
<name>A0A841FAS8_9ACTN</name>
<feature type="region of interest" description="Disordered" evidence="1">
    <location>
        <begin position="46"/>
        <end position="69"/>
    </location>
</feature>
<keyword evidence="5" id="KW-1185">Reference proteome</keyword>
<reference evidence="4 5" key="1">
    <citation type="submission" date="2020-08" db="EMBL/GenBank/DDBJ databases">
        <title>Genomic Encyclopedia of Type Strains, Phase IV (KMG-IV): sequencing the most valuable type-strain genomes for metagenomic binning, comparative biology and taxonomic classification.</title>
        <authorList>
            <person name="Goeker M."/>
        </authorList>
    </citation>
    <scope>NUCLEOTIDE SEQUENCE [LARGE SCALE GENOMIC DNA]</scope>
    <source>
        <strain evidence="4 5">YIM 65646</strain>
    </source>
</reference>
<dbReference type="Proteomes" id="UP000548476">
    <property type="component" value="Unassembled WGS sequence"/>
</dbReference>
<keyword evidence="2" id="KW-0472">Membrane</keyword>
<dbReference type="PROSITE" id="PS51549">
    <property type="entry name" value="DM13"/>
    <property type="match status" value="1"/>
</dbReference>
<dbReference type="Pfam" id="PF10517">
    <property type="entry name" value="DM13"/>
    <property type="match status" value="1"/>
</dbReference>
<protein>
    <recommendedName>
        <fullName evidence="3">DM13 domain-containing protein</fullName>
    </recommendedName>
</protein>
<feature type="compositionally biased region" description="Low complexity" evidence="1">
    <location>
        <begin position="47"/>
        <end position="61"/>
    </location>
</feature>
<evidence type="ECO:0000256" key="2">
    <source>
        <dbReference type="SAM" id="Phobius"/>
    </source>
</evidence>
<sequence length="186" mass="19886">MLSKLARKPVAWVVAGAVVVAIAFGLFWFQPWKLWTTTTVDEDLPIAAAPSGGAQGAPDGSEAPSTNDDPTVAHLLAEGDFITHEHDTSGKAQLFEQPDGTVVLAIAGLKTSDGPDLRVWITDQEVGEDWFVFDDGYHVELGELKGNKGDQLYEVPADTDLSKVTSVTIWCERFSVSFGAAPLATA</sequence>
<dbReference type="InterPro" id="IPR019545">
    <property type="entry name" value="DM13_domain"/>
</dbReference>